<dbReference type="Gene3D" id="1.10.1330.10">
    <property type="entry name" value="Dockerin domain"/>
    <property type="match status" value="1"/>
</dbReference>
<dbReference type="PROSITE" id="PS00018">
    <property type="entry name" value="EF_HAND_1"/>
    <property type="match status" value="1"/>
</dbReference>
<dbReference type="CDD" id="cd14256">
    <property type="entry name" value="Dockerin_I"/>
    <property type="match status" value="1"/>
</dbReference>
<evidence type="ECO:0000313" key="2">
    <source>
        <dbReference type="EMBL" id="KKU95951.1"/>
    </source>
</evidence>
<feature type="region of interest" description="Disordered" evidence="1">
    <location>
        <begin position="238"/>
        <end position="271"/>
    </location>
</feature>
<evidence type="ECO:0000313" key="3">
    <source>
        <dbReference type="Proteomes" id="UP000034694"/>
    </source>
</evidence>
<dbReference type="InterPro" id="IPR002105">
    <property type="entry name" value="Dockerin_1_rpt"/>
</dbReference>
<proteinExistence type="predicted"/>
<name>A0A0G1UPD9_9BACT</name>
<gene>
    <name evidence="2" type="ORF">UY28_C0041G0007</name>
</gene>
<dbReference type="Pfam" id="PF00404">
    <property type="entry name" value="Dockerin_1"/>
    <property type="match status" value="1"/>
</dbReference>
<dbReference type="Proteomes" id="UP000034694">
    <property type="component" value="Unassembled WGS sequence"/>
</dbReference>
<dbReference type="InterPro" id="IPR036439">
    <property type="entry name" value="Dockerin_dom_sf"/>
</dbReference>
<evidence type="ECO:0000256" key="1">
    <source>
        <dbReference type="SAM" id="MobiDB-lite"/>
    </source>
</evidence>
<dbReference type="InterPro" id="IPR018247">
    <property type="entry name" value="EF_Hand_1_Ca_BS"/>
</dbReference>
<dbReference type="SUPFAM" id="SSF63446">
    <property type="entry name" value="Type I dockerin domain"/>
    <property type="match status" value="1"/>
</dbReference>
<feature type="compositionally biased region" description="Low complexity" evidence="1">
    <location>
        <begin position="238"/>
        <end position="266"/>
    </location>
</feature>
<dbReference type="EMBL" id="LCPK01000041">
    <property type="protein sequence ID" value="KKU95951.1"/>
    <property type="molecule type" value="Genomic_DNA"/>
</dbReference>
<dbReference type="GO" id="GO:0000272">
    <property type="term" value="P:polysaccharide catabolic process"/>
    <property type="evidence" value="ECO:0007669"/>
    <property type="project" value="InterPro"/>
</dbReference>
<accession>A0A0G1UPD9</accession>
<sequence length="320" mass="34888">MSRLYNFLGFFIVSLITVTSAGAFQYASLPSDNLIQNAWFRNASCQYSNANWQTNLWGGGSKTQDPTDVNCNGNWTGFAARWADQNQNGGFTPNTNALLWQVVPANSASKTLHFHSLIVGHRVNQYKAEIYGSSSSNGPWTSVWKVFDISCPVNKDCMNEAPNGVCNTGNRECLWDEVTEYYLGSLSPLTHTILQGYPYYKVEFLLNYPNPDPNLATGDVGGKLARVYFKVSGGSSLSPTPIKTPTKTPTPIKSPTKTPTPSTSKPGDANGDNLVNGADYLIWLQNYGASTSLGPKAGDFNISGKVDGADYLIWLQNYGT</sequence>
<protein>
    <recommendedName>
        <fullName evidence="4">Dockerin domain-containing protein</fullName>
    </recommendedName>
</protein>
<dbReference type="AlphaFoldDB" id="A0A0G1UPD9"/>
<reference evidence="2 3" key="1">
    <citation type="journal article" date="2015" name="Nature">
        <title>rRNA introns, odd ribosomes, and small enigmatic genomes across a large radiation of phyla.</title>
        <authorList>
            <person name="Brown C.T."/>
            <person name="Hug L.A."/>
            <person name="Thomas B.C."/>
            <person name="Sharon I."/>
            <person name="Castelle C.J."/>
            <person name="Singh A."/>
            <person name="Wilkins M.J."/>
            <person name="Williams K.H."/>
            <person name="Banfield J.F."/>
        </authorList>
    </citation>
    <scope>NUCLEOTIDE SEQUENCE [LARGE SCALE GENOMIC DNA]</scope>
</reference>
<comment type="caution">
    <text evidence="2">The sequence shown here is derived from an EMBL/GenBank/DDBJ whole genome shotgun (WGS) entry which is preliminary data.</text>
</comment>
<organism evidence="2 3">
    <name type="scientific">Candidatus Amesbacteria bacterium GW2011_GWB1_48_13</name>
    <dbReference type="NCBI Taxonomy" id="1618362"/>
    <lineage>
        <taxon>Bacteria</taxon>
        <taxon>Candidatus Amesiibacteriota</taxon>
    </lineage>
</organism>
<evidence type="ECO:0008006" key="4">
    <source>
        <dbReference type="Google" id="ProtNLM"/>
    </source>
</evidence>
<dbReference type="GO" id="GO:0004553">
    <property type="term" value="F:hydrolase activity, hydrolyzing O-glycosyl compounds"/>
    <property type="evidence" value="ECO:0007669"/>
    <property type="project" value="InterPro"/>
</dbReference>